<proteinExistence type="predicted"/>
<comment type="caution">
    <text evidence="1">The sequence shown here is derived from an EMBL/GenBank/DDBJ whole genome shotgun (WGS) entry which is preliminary data.</text>
</comment>
<evidence type="ECO:0000313" key="2">
    <source>
        <dbReference type="Proteomes" id="UP000291819"/>
    </source>
</evidence>
<keyword evidence="2" id="KW-1185">Reference proteome</keyword>
<dbReference type="AlphaFoldDB" id="A0A4Q9H649"/>
<organism evidence="1 2">
    <name type="scientific">Pedobacter kyonggii</name>
    <dbReference type="NCBI Taxonomy" id="1926871"/>
    <lineage>
        <taxon>Bacteria</taxon>
        <taxon>Pseudomonadati</taxon>
        <taxon>Bacteroidota</taxon>
        <taxon>Sphingobacteriia</taxon>
        <taxon>Sphingobacteriales</taxon>
        <taxon>Sphingobacteriaceae</taxon>
        <taxon>Pedobacter</taxon>
    </lineage>
</organism>
<keyword evidence="1" id="KW-0238">DNA-binding</keyword>
<dbReference type="GO" id="GO:0003677">
    <property type="term" value="F:DNA binding"/>
    <property type="evidence" value="ECO:0007669"/>
    <property type="project" value="UniProtKB-KW"/>
</dbReference>
<dbReference type="Proteomes" id="UP000291819">
    <property type="component" value="Unassembled WGS sequence"/>
</dbReference>
<accession>A0A4Q9H649</accession>
<protein>
    <submittedName>
        <fullName evidence="1">DNA-binding protein</fullName>
    </submittedName>
</protein>
<dbReference type="RefSeq" id="WP_131032690.1">
    <property type="nucleotide sequence ID" value="NZ_SIXF01000058.1"/>
</dbReference>
<gene>
    <name evidence="1" type="ORF">EYS08_25400</name>
</gene>
<sequence>MENHQNWGRTTFVEIHTIRINNMEGVSIVETAVLKELINKIENLEVMVSATLNQLKDSRKPYLSTEEVRDMTGFGKNWVQLNKNKIGFSKPGKELIFKRSDVDEFMSKNYFKISKNKQ</sequence>
<evidence type="ECO:0000313" key="1">
    <source>
        <dbReference type="EMBL" id="TBO35946.1"/>
    </source>
</evidence>
<dbReference type="EMBL" id="SIXF01000058">
    <property type="protein sequence ID" value="TBO35946.1"/>
    <property type="molecule type" value="Genomic_DNA"/>
</dbReference>
<dbReference type="OrthoDB" id="772838at2"/>
<name>A0A4Q9H649_9SPHI</name>
<reference evidence="1 2" key="1">
    <citation type="submission" date="2019-02" db="EMBL/GenBank/DDBJ databases">
        <title>Pedobacter kyonggii whole genome sequence analysis.</title>
        <authorList>
            <person name="Dahal R.H."/>
        </authorList>
    </citation>
    <scope>NUCLEOTIDE SEQUENCE [LARGE SCALE GENOMIC DNA]</scope>
    <source>
        <strain evidence="1 2">K-4-11-1</strain>
    </source>
</reference>